<protein>
    <recommendedName>
        <fullName evidence="3">HTH cro/C1-type domain-containing protein</fullName>
    </recommendedName>
</protein>
<accession>A0A1N6Y6W8</accession>
<dbReference type="AlphaFoldDB" id="A0A1N6Y6W8"/>
<dbReference type="OrthoDB" id="3215106at2"/>
<evidence type="ECO:0000313" key="1">
    <source>
        <dbReference type="EMBL" id="SIR10318.1"/>
    </source>
</evidence>
<dbReference type="Proteomes" id="UP000186096">
    <property type="component" value="Unassembled WGS sequence"/>
</dbReference>
<reference evidence="2" key="1">
    <citation type="submission" date="2017-01" db="EMBL/GenBank/DDBJ databases">
        <authorList>
            <person name="Varghese N."/>
            <person name="Submissions S."/>
        </authorList>
    </citation>
    <scope>NUCLEOTIDE SEQUENCE [LARGE SCALE GENOMIC DNA]</scope>
    <source>
        <strain evidence="2">ATCC 12950</strain>
    </source>
</reference>
<proteinExistence type="predicted"/>
<dbReference type="STRING" id="58117.SAMN05421833_10614"/>
<dbReference type="EMBL" id="FTNI01000006">
    <property type="protein sequence ID" value="SIR10318.1"/>
    <property type="molecule type" value="Genomic_DNA"/>
</dbReference>
<dbReference type="InterPro" id="IPR011990">
    <property type="entry name" value="TPR-like_helical_dom_sf"/>
</dbReference>
<name>A0A1N6Y6W8_9ACTN</name>
<dbReference type="RefSeq" id="WP_076434351.1">
    <property type="nucleotide sequence ID" value="NZ_FTNI01000006.1"/>
</dbReference>
<evidence type="ECO:0008006" key="3">
    <source>
        <dbReference type="Google" id="ProtNLM"/>
    </source>
</evidence>
<organism evidence="1 2">
    <name type="scientific">Microbispora rosea</name>
    <dbReference type="NCBI Taxonomy" id="58117"/>
    <lineage>
        <taxon>Bacteria</taxon>
        <taxon>Bacillati</taxon>
        <taxon>Actinomycetota</taxon>
        <taxon>Actinomycetes</taxon>
        <taxon>Streptosporangiales</taxon>
        <taxon>Streptosporangiaceae</taxon>
        <taxon>Microbispora</taxon>
    </lineage>
</organism>
<evidence type="ECO:0000313" key="2">
    <source>
        <dbReference type="Proteomes" id="UP000186096"/>
    </source>
</evidence>
<sequence length="486" mass="53645">MTTPSRGGDRSAIQIAGGIRERTLAALGGPPTTAVLHQIADEIHLCCPRLTRFKCLRLAYGWTVEEAIERFHAMCDREQVKRRGLSERSWREWEAGARPDRDYTDLLCRLLETGPVQLGFAKDYTPPEMRPPDVWRRRTAPDLISAAAREASEHAERVETSEIGDSTLERLRTQVIWLSRRYVWEAPLPLFVEMRALQEQTRRALERRVHPAQAGELFFLAGTLCGLMANASMDMGRRVPADTLARAAWTYGRISGHRSLMGWARGMQASVALWDRRYEDAVGYAEDGLTTLHRGQGAARLHLLRARAGAMLGRTREAEDDLLKAADAREAGTGDELHDGFAGEFAFRPAKHAYYAAVTHLHLGQAGRAIEQARTALGLYAREDRQNRSYGCEAMAGAHLAVALLLEDDPGAAERALTPLLDLPPERRIDSLAETLQSTVLTCTPMVRGELAGRLEAFCATGLPQSAARALPEAPSEALGGEGDPR</sequence>
<dbReference type="Gene3D" id="1.25.40.10">
    <property type="entry name" value="Tetratricopeptide repeat domain"/>
    <property type="match status" value="1"/>
</dbReference>
<gene>
    <name evidence="1" type="ORF">SAMN05421833_10614</name>
</gene>
<keyword evidence="2" id="KW-1185">Reference proteome</keyword>